<dbReference type="Proteomes" id="UP000249789">
    <property type="component" value="Unassembled WGS sequence"/>
</dbReference>
<dbReference type="GO" id="GO:0000781">
    <property type="term" value="C:chromosome, telomeric region"/>
    <property type="evidence" value="ECO:0007669"/>
    <property type="project" value="UniProtKB-SubCell"/>
</dbReference>
<dbReference type="InterPro" id="IPR014849">
    <property type="entry name" value="EKC/KEOPS_Gon7"/>
</dbReference>
<evidence type="ECO:0000256" key="5">
    <source>
        <dbReference type="ARBA" id="ARBA00019746"/>
    </source>
</evidence>
<organism evidence="15 16">
    <name type="scientific">Aspergillus fijiensis CBS 313.89</name>
    <dbReference type="NCBI Taxonomy" id="1448319"/>
    <lineage>
        <taxon>Eukaryota</taxon>
        <taxon>Fungi</taxon>
        <taxon>Dikarya</taxon>
        <taxon>Ascomycota</taxon>
        <taxon>Pezizomycotina</taxon>
        <taxon>Eurotiomycetes</taxon>
        <taxon>Eurotiomycetidae</taxon>
        <taxon>Eurotiales</taxon>
        <taxon>Aspergillaceae</taxon>
        <taxon>Aspergillus</taxon>
    </lineage>
</organism>
<keyword evidence="11" id="KW-0804">Transcription</keyword>
<dbReference type="GO" id="GO:0005634">
    <property type="term" value="C:nucleus"/>
    <property type="evidence" value="ECO:0007669"/>
    <property type="project" value="UniProtKB-SubCell"/>
</dbReference>
<dbReference type="GeneID" id="63863817"/>
<evidence type="ECO:0000256" key="14">
    <source>
        <dbReference type="SAM" id="MobiDB-lite"/>
    </source>
</evidence>
<keyword evidence="8" id="KW-0779">Telomere</keyword>
<feature type="compositionally biased region" description="Basic and acidic residues" evidence="14">
    <location>
        <begin position="81"/>
        <end position="98"/>
    </location>
</feature>
<sequence length="111" mass="12207">MSSTTPTTTTTKLQAIYTAPHQQSQTFTQPIAAPLPATSPSASTDPAHIQTKITYLAELRKQVPALQNEINIFLTEKMEEDKRAADGQLSEKEAKEEANYGEEVVDEEEDA</sequence>
<dbReference type="AlphaFoldDB" id="A0A8G1RNF9"/>
<dbReference type="GO" id="GO:0008033">
    <property type="term" value="P:tRNA processing"/>
    <property type="evidence" value="ECO:0007669"/>
    <property type="project" value="UniProtKB-KW"/>
</dbReference>
<evidence type="ECO:0000256" key="3">
    <source>
        <dbReference type="ARBA" id="ARBA00008529"/>
    </source>
</evidence>
<evidence type="ECO:0000256" key="9">
    <source>
        <dbReference type="ARBA" id="ARBA00023015"/>
    </source>
</evidence>
<reference evidence="15 16" key="1">
    <citation type="submission" date="2018-02" db="EMBL/GenBank/DDBJ databases">
        <title>The genomes of Aspergillus section Nigri reveals drivers in fungal speciation.</title>
        <authorList>
            <consortium name="DOE Joint Genome Institute"/>
            <person name="Vesth T.C."/>
            <person name="Nybo J."/>
            <person name="Theobald S."/>
            <person name="Brandl J."/>
            <person name="Frisvad J.C."/>
            <person name="Nielsen K.F."/>
            <person name="Lyhne E.K."/>
            <person name="Kogle M.E."/>
            <person name="Kuo A."/>
            <person name="Riley R."/>
            <person name="Clum A."/>
            <person name="Nolan M."/>
            <person name="Lipzen A."/>
            <person name="Salamov A."/>
            <person name="Henrissat B."/>
            <person name="Wiebenga A."/>
            <person name="De vries R.P."/>
            <person name="Grigoriev I.V."/>
            <person name="Mortensen U.H."/>
            <person name="Andersen M.R."/>
            <person name="Baker S.E."/>
        </authorList>
    </citation>
    <scope>NUCLEOTIDE SEQUENCE [LARGE SCALE GENOMIC DNA]</scope>
    <source>
        <strain evidence="15 16">CBS 313.89</strain>
    </source>
</reference>
<dbReference type="EMBL" id="KZ824662">
    <property type="protein sequence ID" value="RAK74995.1"/>
    <property type="molecule type" value="Genomic_DNA"/>
</dbReference>
<feature type="region of interest" description="Disordered" evidence="14">
    <location>
        <begin position="81"/>
        <end position="111"/>
    </location>
</feature>
<dbReference type="VEuPathDB" id="FungiDB:BO72DRAFT_460727"/>
<evidence type="ECO:0000313" key="16">
    <source>
        <dbReference type="Proteomes" id="UP000249789"/>
    </source>
</evidence>
<evidence type="ECO:0000256" key="4">
    <source>
        <dbReference type="ARBA" id="ARBA00011534"/>
    </source>
</evidence>
<feature type="compositionally biased region" description="Acidic residues" evidence="14">
    <location>
        <begin position="99"/>
        <end position="111"/>
    </location>
</feature>
<dbReference type="OrthoDB" id="2288868at2759"/>
<comment type="function">
    <text evidence="13">Component of the EKC/KEOPS complex that is required for the formation of a threonylcarbamoyl group on adenosine at position 37 (t(6)A37) in tRNAs that read codons beginning with adenine. The complex is probably involved in the transfer of the threonylcarbamoyl moiety of threonylcarbamoyl-AMP (TC-AMP) to the N6 group of A37. GON7 likely plays a supporting role to the catalytic subunit KAE1 in the complex. The EKC/KEOPS complex also promotes both telomere uncapping and telomere elongation. The complex is required for efficient recruitment of transcriptional coactivators.</text>
</comment>
<evidence type="ECO:0000256" key="12">
    <source>
        <dbReference type="ARBA" id="ARBA00023242"/>
    </source>
</evidence>
<evidence type="ECO:0000313" key="15">
    <source>
        <dbReference type="EMBL" id="RAK74995.1"/>
    </source>
</evidence>
<evidence type="ECO:0000256" key="8">
    <source>
        <dbReference type="ARBA" id="ARBA00022895"/>
    </source>
</evidence>
<evidence type="ECO:0000256" key="6">
    <source>
        <dbReference type="ARBA" id="ARBA00022454"/>
    </source>
</evidence>
<keyword evidence="12" id="KW-0539">Nucleus</keyword>
<protein>
    <recommendedName>
        <fullName evidence="5">EKC/KEOPS complex subunit GON7</fullName>
    </recommendedName>
</protein>
<gene>
    <name evidence="15" type="ORF">BO72DRAFT_460727</name>
</gene>
<name>A0A8G1RNF9_9EURO</name>
<evidence type="ECO:0000256" key="10">
    <source>
        <dbReference type="ARBA" id="ARBA00023159"/>
    </source>
</evidence>
<evidence type="ECO:0000256" key="2">
    <source>
        <dbReference type="ARBA" id="ARBA00004574"/>
    </source>
</evidence>
<keyword evidence="6" id="KW-0158">Chromosome</keyword>
<comment type="subcellular location">
    <subcellularLocation>
        <location evidence="2">Chromosome</location>
        <location evidence="2">Telomere</location>
    </subcellularLocation>
    <subcellularLocation>
        <location evidence="1">Nucleus</location>
    </subcellularLocation>
</comment>
<proteinExistence type="inferred from homology"/>
<evidence type="ECO:0000256" key="1">
    <source>
        <dbReference type="ARBA" id="ARBA00004123"/>
    </source>
</evidence>
<accession>A0A8G1RNF9</accession>
<comment type="similarity">
    <text evidence="3">Belongs to the GON7 family.</text>
</comment>
<dbReference type="RefSeq" id="XP_040799005.1">
    <property type="nucleotide sequence ID" value="XM_040946484.1"/>
</dbReference>
<keyword evidence="9" id="KW-0805">Transcription regulation</keyword>
<dbReference type="Pfam" id="PF08738">
    <property type="entry name" value="Gon7"/>
    <property type="match status" value="1"/>
</dbReference>
<keyword evidence="10" id="KW-0010">Activator</keyword>
<keyword evidence="16" id="KW-1185">Reference proteome</keyword>
<evidence type="ECO:0000256" key="11">
    <source>
        <dbReference type="ARBA" id="ARBA00023163"/>
    </source>
</evidence>
<keyword evidence="7" id="KW-0819">tRNA processing</keyword>
<comment type="subunit">
    <text evidence="4">Component of the EKC/KEOPS complex composed of at least BUD32, CGI121, GON7, KAE1 and PCC1; the whole complex dimerizes.</text>
</comment>
<evidence type="ECO:0000256" key="13">
    <source>
        <dbReference type="ARBA" id="ARBA00025393"/>
    </source>
</evidence>
<evidence type="ECO:0000256" key="7">
    <source>
        <dbReference type="ARBA" id="ARBA00022694"/>
    </source>
</evidence>